<dbReference type="EMBL" id="HBUF01512348">
    <property type="protein sequence ID" value="CAG6746977.1"/>
    <property type="molecule type" value="Transcribed_RNA"/>
</dbReference>
<organism evidence="2">
    <name type="scientific">Cacopsylla melanoneura</name>
    <dbReference type="NCBI Taxonomy" id="428564"/>
    <lineage>
        <taxon>Eukaryota</taxon>
        <taxon>Metazoa</taxon>
        <taxon>Ecdysozoa</taxon>
        <taxon>Arthropoda</taxon>
        <taxon>Hexapoda</taxon>
        <taxon>Insecta</taxon>
        <taxon>Pterygota</taxon>
        <taxon>Neoptera</taxon>
        <taxon>Paraneoptera</taxon>
        <taxon>Hemiptera</taxon>
        <taxon>Sternorrhyncha</taxon>
        <taxon>Psylloidea</taxon>
        <taxon>Psyllidae</taxon>
        <taxon>Psyllinae</taxon>
        <taxon>Cacopsylla</taxon>
    </lineage>
</organism>
<reference evidence="2" key="1">
    <citation type="submission" date="2021-05" db="EMBL/GenBank/DDBJ databases">
        <authorList>
            <person name="Alioto T."/>
            <person name="Alioto T."/>
            <person name="Gomez Garrido J."/>
        </authorList>
    </citation>
    <scope>NUCLEOTIDE SEQUENCE</scope>
</reference>
<dbReference type="AlphaFoldDB" id="A0A8D8ZJB1"/>
<proteinExistence type="predicted"/>
<accession>A0A8D8ZJB1</accession>
<evidence type="ECO:0000313" key="2">
    <source>
        <dbReference type="EMBL" id="CAG6746977.1"/>
    </source>
</evidence>
<protein>
    <submittedName>
        <fullName evidence="2">Uncharacterized protein</fullName>
    </submittedName>
</protein>
<feature type="compositionally biased region" description="Basic and acidic residues" evidence="1">
    <location>
        <begin position="77"/>
        <end position="106"/>
    </location>
</feature>
<name>A0A8D8ZJB1_9HEMI</name>
<feature type="region of interest" description="Disordered" evidence="1">
    <location>
        <begin position="73"/>
        <end position="106"/>
    </location>
</feature>
<evidence type="ECO:0000256" key="1">
    <source>
        <dbReference type="SAM" id="MobiDB-lite"/>
    </source>
</evidence>
<sequence>MKKYKIRRKVEEETKKEEGRKLINIWTVYLDYEIYFTPRRRRKERKSRKDMKGRRKEKERIWKEEERQGDIILLLSKDNDGGRERRGGRGERGGGEGERGEVRGRE</sequence>